<feature type="binding site" evidence="12">
    <location>
        <position position="63"/>
    </location>
    <ligand>
        <name>[4Fe-4S] cluster</name>
        <dbReference type="ChEBI" id="CHEBI:49883"/>
        <label>1</label>
        <note>4Fe-4S-S-AdoMet</note>
    </ligand>
</feature>
<dbReference type="InterPro" id="IPR000385">
    <property type="entry name" value="MoaA_NifB_PqqE_Fe-S-bd_CS"/>
</dbReference>
<dbReference type="GO" id="GO:0061798">
    <property type="term" value="F:GTP 3',8'-cyclase activity"/>
    <property type="evidence" value="ECO:0007669"/>
    <property type="project" value="UniProtKB-UniRule"/>
</dbReference>
<dbReference type="SFLD" id="SFLDG01386">
    <property type="entry name" value="main_SPASM_domain-containing"/>
    <property type="match status" value="1"/>
</dbReference>
<gene>
    <name evidence="12" type="primary">moaA</name>
    <name evidence="15" type="ORF">MYMAC_004143</name>
</gene>
<feature type="binding site" evidence="12">
    <location>
        <position position="298"/>
    </location>
    <ligand>
        <name>[4Fe-4S] cluster</name>
        <dbReference type="ChEBI" id="CHEBI:49883"/>
        <label>2</label>
        <note>4Fe-4S-substrate</note>
    </ligand>
</feature>
<dbReference type="InterPro" id="IPR050105">
    <property type="entry name" value="MoCo_biosynth_MoaA/MoaC"/>
</dbReference>
<evidence type="ECO:0000256" key="13">
    <source>
        <dbReference type="SAM" id="MobiDB-lite"/>
    </source>
</evidence>
<feature type="binding site" evidence="12">
    <location>
        <position position="96"/>
    </location>
    <ligand>
        <name>GTP</name>
        <dbReference type="ChEBI" id="CHEBI:37565"/>
    </ligand>
</feature>
<evidence type="ECO:0000256" key="9">
    <source>
        <dbReference type="ARBA" id="ARBA00023150"/>
    </source>
</evidence>
<comment type="catalytic activity">
    <reaction evidence="11 12">
        <text>GTP + AH2 + S-adenosyl-L-methionine = (8S)-3',8-cyclo-7,8-dihydroguanosine 5'-triphosphate + 5'-deoxyadenosine + L-methionine + A + H(+)</text>
        <dbReference type="Rhea" id="RHEA:49576"/>
        <dbReference type="ChEBI" id="CHEBI:13193"/>
        <dbReference type="ChEBI" id="CHEBI:15378"/>
        <dbReference type="ChEBI" id="CHEBI:17319"/>
        <dbReference type="ChEBI" id="CHEBI:17499"/>
        <dbReference type="ChEBI" id="CHEBI:37565"/>
        <dbReference type="ChEBI" id="CHEBI:57844"/>
        <dbReference type="ChEBI" id="CHEBI:59789"/>
        <dbReference type="ChEBI" id="CHEBI:131766"/>
        <dbReference type="EC" id="4.1.99.22"/>
    </reaction>
</comment>
<keyword evidence="8 12" id="KW-0342">GTP-binding</keyword>
<sequence length="354" mass="37788">MSLAGRDDPSKGGCYEDRPAVTTPAPQPPPSVLAPPLLDAQGRRMTYLRLSITDRCNFRCSYCSPASWGGKRDLLGAEELERITSVFARMGIRRVRLTGGEPLIRPDILDIARRIAAVPGIQHLAITSNASHLERLAAPLREAGVTQLNLSLDTLSAETFRRISKQGDIGAVMRGLDAAARAGYASLKLNVVVLRGVNDEEAPALVAYAHARGFTPRFIELMPFGQGTPVPTAELVERLQASGLPLTPEPDDTGDASGPARYWRAPEGRVGFISPLTQNFCGSCNRVRVASNGDLRSCLGGRAQAPLHQLIRGGASDVELAVAIRRALGDKPEGHRFTEPGNGATLLSMMGIGG</sequence>
<dbReference type="CDD" id="cd01335">
    <property type="entry name" value="Radical_SAM"/>
    <property type="match status" value="1"/>
</dbReference>
<keyword evidence="4 12" id="KW-0479">Metal-binding</keyword>
<feature type="binding site" evidence="12">
    <location>
        <position position="49"/>
    </location>
    <ligand>
        <name>GTP</name>
        <dbReference type="ChEBI" id="CHEBI:37565"/>
    </ligand>
</feature>
<evidence type="ECO:0000313" key="16">
    <source>
        <dbReference type="Proteomes" id="UP000217343"/>
    </source>
</evidence>
<dbReference type="Pfam" id="PF04055">
    <property type="entry name" value="Radical_SAM"/>
    <property type="match status" value="1"/>
</dbReference>
<dbReference type="InterPro" id="IPR006638">
    <property type="entry name" value="Elp3/MiaA/NifB-like_rSAM"/>
</dbReference>
<dbReference type="InterPro" id="IPR058240">
    <property type="entry name" value="rSAM_sf"/>
</dbReference>
<dbReference type="InterPro" id="IPR010505">
    <property type="entry name" value="MoaA_twitch"/>
</dbReference>
<dbReference type="SFLD" id="SFLDG01383">
    <property type="entry name" value="cyclic_pyranopterin_phosphate"/>
    <property type="match status" value="1"/>
</dbReference>
<dbReference type="GO" id="GO:0046872">
    <property type="term" value="F:metal ion binding"/>
    <property type="evidence" value="ECO:0007669"/>
    <property type="project" value="UniProtKB-KW"/>
</dbReference>
<evidence type="ECO:0000256" key="12">
    <source>
        <dbReference type="HAMAP-Rule" id="MF_01225"/>
    </source>
</evidence>
<dbReference type="SFLD" id="SFLDG01067">
    <property type="entry name" value="SPASM/twitch_domain_containing"/>
    <property type="match status" value="1"/>
</dbReference>
<dbReference type="Gene3D" id="3.20.20.70">
    <property type="entry name" value="Aldolase class I"/>
    <property type="match status" value="1"/>
</dbReference>
<comment type="subunit">
    <text evidence="12">Monomer and homodimer.</text>
</comment>
<dbReference type="AlphaFoldDB" id="A0A250JZI0"/>
<evidence type="ECO:0000256" key="5">
    <source>
        <dbReference type="ARBA" id="ARBA00022741"/>
    </source>
</evidence>
<organism evidence="15 16">
    <name type="scientific">Corallococcus macrosporus DSM 14697</name>
    <dbReference type="NCBI Taxonomy" id="1189310"/>
    <lineage>
        <taxon>Bacteria</taxon>
        <taxon>Pseudomonadati</taxon>
        <taxon>Myxococcota</taxon>
        <taxon>Myxococcia</taxon>
        <taxon>Myxococcales</taxon>
        <taxon>Cystobacterineae</taxon>
        <taxon>Myxococcaceae</taxon>
        <taxon>Corallococcus</taxon>
    </lineage>
</organism>
<keyword evidence="2 12" id="KW-0004">4Fe-4S</keyword>
<feature type="binding site" evidence="12">
    <location>
        <position position="284"/>
    </location>
    <ligand>
        <name>[4Fe-4S] cluster</name>
        <dbReference type="ChEBI" id="CHEBI:49883"/>
        <label>2</label>
        <note>4Fe-4S-substrate</note>
    </ligand>
</feature>
<evidence type="ECO:0000256" key="10">
    <source>
        <dbReference type="ARBA" id="ARBA00023239"/>
    </source>
</evidence>
<dbReference type="SMART" id="SM00729">
    <property type="entry name" value="Elp3"/>
    <property type="match status" value="1"/>
</dbReference>
<feature type="binding site" evidence="12">
    <location>
        <position position="62"/>
    </location>
    <ligand>
        <name>S-adenosyl-L-methionine</name>
        <dbReference type="ChEBI" id="CHEBI:59789"/>
    </ligand>
</feature>
<dbReference type="PANTHER" id="PTHR22960:SF0">
    <property type="entry name" value="MOLYBDENUM COFACTOR BIOSYNTHESIS PROTEIN 1"/>
    <property type="match status" value="1"/>
</dbReference>
<evidence type="ECO:0000256" key="8">
    <source>
        <dbReference type="ARBA" id="ARBA00023134"/>
    </source>
</evidence>
<keyword evidence="10 12" id="KW-0456">Lyase</keyword>
<dbReference type="Pfam" id="PF06463">
    <property type="entry name" value="Mob_synth_C"/>
    <property type="match status" value="1"/>
</dbReference>
<dbReference type="EC" id="4.1.99.22" evidence="1 12"/>
<feature type="compositionally biased region" description="Basic and acidic residues" evidence="13">
    <location>
        <begin position="1"/>
        <end position="19"/>
    </location>
</feature>
<dbReference type="GO" id="GO:0006777">
    <property type="term" value="P:Mo-molybdopterin cofactor biosynthetic process"/>
    <property type="evidence" value="ECO:0007669"/>
    <property type="project" value="UniProtKB-UniRule"/>
</dbReference>
<dbReference type="PROSITE" id="PS01305">
    <property type="entry name" value="MOAA_NIFB_PQQE"/>
    <property type="match status" value="1"/>
</dbReference>
<comment type="cofactor">
    <cofactor evidence="12">
        <name>[4Fe-4S] cluster</name>
        <dbReference type="ChEBI" id="CHEBI:49883"/>
    </cofactor>
    <text evidence="12">Binds 2 [4Fe-4S] clusters. Binds 1 [4Fe-4S] cluster coordinated with 3 cysteines and an exchangeable S-adenosyl-L-methionine and 1 [4Fe-4S] cluster coordinated with 3 cysteines and the GTP-derived substrate.</text>
</comment>
<evidence type="ECO:0000256" key="7">
    <source>
        <dbReference type="ARBA" id="ARBA00023014"/>
    </source>
</evidence>
<dbReference type="GO" id="GO:0005525">
    <property type="term" value="F:GTP binding"/>
    <property type="evidence" value="ECO:0007669"/>
    <property type="project" value="UniProtKB-UniRule"/>
</dbReference>
<feature type="binding site" evidence="12">
    <location>
        <position position="60"/>
    </location>
    <ligand>
        <name>[4Fe-4S] cluster</name>
        <dbReference type="ChEBI" id="CHEBI:49883"/>
        <label>1</label>
        <note>4Fe-4S-S-AdoMet</note>
    </ligand>
</feature>
<reference evidence="15 16" key="1">
    <citation type="submission" date="2017-06" db="EMBL/GenBank/DDBJ databases">
        <title>Sequencing and comparative analysis of myxobacterial genomes.</title>
        <authorList>
            <person name="Rupp O."/>
            <person name="Goesmann A."/>
            <person name="Sogaard-Andersen L."/>
        </authorList>
    </citation>
    <scope>NUCLEOTIDE SEQUENCE [LARGE SCALE GENOMIC DNA]</scope>
    <source>
        <strain evidence="15 16">DSM 14697</strain>
    </source>
</reference>
<dbReference type="PANTHER" id="PTHR22960">
    <property type="entry name" value="MOLYBDOPTERIN COFACTOR SYNTHESIS PROTEIN A"/>
    <property type="match status" value="1"/>
</dbReference>
<dbReference type="GO" id="GO:0061799">
    <property type="term" value="F:cyclic pyranopterin monophosphate synthase activity"/>
    <property type="evidence" value="ECO:0007669"/>
    <property type="project" value="TreeGrafter"/>
</dbReference>
<feature type="domain" description="Radical SAM core" evidence="14">
    <location>
        <begin position="40"/>
        <end position="255"/>
    </location>
</feature>
<feature type="binding site" evidence="12">
    <location>
        <position position="151"/>
    </location>
    <ligand>
        <name>S-adenosyl-L-methionine</name>
        <dbReference type="ChEBI" id="CHEBI:59789"/>
    </ligand>
</feature>
<dbReference type="HAMAP" id="MF_01225_B">
    <property type="entry name" value="MoaA_B"/>
    <property type="match status" value="1"/>
</dbReference>
<dbReference type="KEGG" id="mmas:MYMAC_004143"/>
<evidence type="ECO:0000259" key="14">
    <source>
        <dbReference type="PROSITE" id="PS51918"/>
    </source>
</evidence>
<comment type="pathway">
    <text evidence="12">Cofactor biosynthesis; molybdopterin biosynthesis.</text>
</comment>
<evidence type="ECO:0000256" key="2">
    <source>
        <dbReference type="ARBA" id="ARBA00022485"/>
    </source>
</evidence>
<keyword evidence="16" id="KW-1185">Reference proteome</keyword>
<dbReference type="GO" id="GO:1904047">
    <property type="term" value="F:S-adenosyl-L-methionine binding"/>
    <property type="evidence" value="ECO:0007669"/>
    <property type="project" value="UniProtKB-UniRule"/>
</dbReference>
<accession>A0A250JZI0</accession>
<keyword evidence="3 12" id="KW-0949">S-adenosyl-L-methionine</keyword>
<keyword evidence="7 12" id="KW-0411">Iron-sulfur</keyword>
<evidence type="ECO:0000256" key="3">
    <source>
        <dbReference type="ARBA" id="ARBA00022691"/>
    </source>
</evidence>
<feature type="binding site" evidence="12">
    <location>
        <position position="56"/>
    </location>
    <ligand>
        <name>[4Fe-4S] cluster</name>
        <dbReference type="ChEBI" id="CHEBI:49883"/>
        <label>1</label>
        <note>4Fe-4S-S-AdoMet</note>
    </ligand>
</feature>
<evidence type="ECO:0000256" key="6">
    <source>
        <dbReference type="ARBA" id="ARBA00023004"/>
    </source>
</evidence>
<feature type="binding site" evidence="12">
    <location>
        <position position="188"/>
    </location>
    <ligand>
        <name>GTP</name>
        <dbReference type="ChEBI" id="CHEBI:37565"/>
    </ligand>
</feature>
<evidence type="ECO:0000313" key="15">
    <source>
        <dbReference type="EMBL" id="ATB48516.1"/>
    </source>
</evidence>
<dbReference type="GO" id="GO:0051539">
    <property type="term" value="F:4 iron, 4 sulfur cluster binding"/>
    <property type="evidence" value="ECO:0007669"/>
    <property type="project" value="UniProtKB-UniRule"/>
</dbReference>
<dbReference type="InterPro" id="IPR040064">
    <property type="entry name" value="MoaA-like"/>
</dbReference>
<protein>
    <recommendedName>
        <fullName evidence="1 12">GTP 3',8-cyclase</fullName>
        <ecNumber evidence="1 12">4.1.99.22</ecNumber>
    </recommendedName>
    <alternativeName>
        <fullName evidence="12">Molybdenum cofactor biosynthesis protein A</fullName>
    </alternativeName>
</protein>
<dbReference type="CDD" id="cd21117">
    <property type="entry name" value="Twitch_MoaA"/>
    <property type="match status" value="1"/>
</dbReference>
<dbReference type="Proteomes" id="UP000217343">
    <property type="component" value="Chromosome"/>
</dbReference>
<keyword evidence="5 12" id="KW-0547">Nucleotide-binding</keyword>
<dbReference type="SUPFAM" id="SSF102114">
    <property type="entry name" value="Radical SAM enzymes"/>
    <property type="match status" value="1"/>
</dbReference>
<dbReference type="NCBIfam" id="TIGR02666">
    <property type="entry name" value="moaA"/>
    <property type="match status" value="1"/>
</dbReference>
<keyword evidence="9 12" id="KW-0501">Molybdenum cofactor biosynthesis</keyword>
<dbReference type="InterPro" id="IPR007197">
    <property type="entry name" value="rSAM"/>
</dbReference>
<dbReference type="InterPro" id="IPR013483">
    <property type="entry name" value="MoaA"/>
</dbReference>
<evidence type="ECO:0000256" key="1">
    <source>
        <dbReference type="ARBA" id="ARBA00012167"/>
    </source>
</evidence>
<keyword evidence="6 12" id="KW-0408">Iron</keyword>
<proteinExistence type="inferred from homology"/>
<feature type="region of interest" description="Disordered" evidence="13">
    <location>
        <begin position="1"/>
        <end position="36"/>
    </location>
</feature>
<comment type="function">
    <text evidence="12">Catalyzes the cyclization of GTP to (8S)-3',8-cyclo-7,8-dihydroguanosine 5'-triphosphate.</text>
</comment>
<feature type="binding site" evidence="12">
    <location>
        <position position="100"/>
    </location>
    <ligand>
        <name>S-adenosyl-L-methionine</name>
        <dbReference type="ChEBI" id="CHEBI:59789"/>
    </ligand>
</feature>
<dbReference type="EMBL" id="CP022203">
    <property type="protein sequence ID" value="ATB48516.1"/>
    <property type="molecule type" value="Genomic_DNA"/>
</dbReference>
<feature type="binding site" evidence="12">
    <location>
        <position position="127"/>
    </location>
    <ligand>
        <name>GTP</name>
        <dbReference type="ChEBI" id="CHEBI:37565"/>
    </ligand>
</feature>
<evidence type="ECO:0000256" key="11">
    <source>
        <dbReference type="ARBA" id="ARBA00048697"/>
    </source>
</evidence>
<name>A0A250JZI0_9BACT</name>
<evidence type="ECO:0000256" key="4">
    <source>
        <dbReference type="ARBA" id="ARBA00022723"/>
    </source>
</evidence>
<feature type="binding site" evidence="12">
    <location>
        <position position="281"/>
    </location>
    <ligand>
        <name>[4Fe-4S] cluster</name>
        <dbReference type="ChEBI" id="CHEBI:49883"/>
        <label>2</label>
        <note>4Fe-4S-substrate</note>
    </ligand>
</feature>
<feature type="binding site" evidence="12">
    <location>
        <position position="222"/>
    </location>
    <ligand>
        <name>S-adenosyl-L-methionine</name>
        <dbReference type="ChEBI" id="CHEBI:59789"/>
    </ligand>
</feature>
<dbReference type="PROSITE" id="PS51918">
    <property type="entry name" value="RADICAL_SAM"/>
    <property type="match status" value="1"/>
</dbReference>
<feature type="binding site" evidence="12">
    <location>
        <begin position="286"/>
        <end position="288"/>
    </location>
    <ligand>
        <name>GTP</name>
        <dbReference type="ChEBI" id="CHEBI:37565"/>
    </ligand>
</feature>
<dbReference type="UniPathway" id="UPA00344"/>
<dbReference type="InterPro" id="IPR013785">
    <property type="entry name" value="Aldolase_TIM"/>
</dbReference>
<dbReference type="SFLD" id="SFLDS00029">
    <property type="entry name" value="Radical_SAM"/>
    <property type="match status" value="1"/>
</dbReference>
<comment type="similarity">
    <text evidence="12">Belongs to the radical SAM superfamily. MoaA family.</text>
</comment>